<name>A0A9P9IZH8_9PLEO</name>
<dbReference type="OrthoDB" id="5340195at2759"/>
<dbReference type="PANTHER" id="PTHR35041">
    <property type="entry name" value="MEDIATOR OF RNA POLYMERASE II TRANSCRIPTION SUBUNIT 1"/>
    <property type="match status" value="1"/>
</dbReference>
<dbReference type="Proteomes" id="UP000700596">
    <property type="component" value="Unassembled WGS sequence"/>
</dbReference>
<feature type="transmembrane region" description="Helical" evidence="1">
    <location>
        <begin position="510"/>
        <end position="535"/>
    </location>
</feature>
<reference evidence="2" key="1">
    <citation type="journal article" date="2021" name="Nat. Commun.">
        <title>Genetic determinants of endophytism in the Arabidopsis root mycobiome.</title>
        <authorList>
            <person name="Mesny F."/>
            <person name="Miyauchi S."/>
            <person name="Thiergart T."/>
            <person name="Pickel B."/>
            <person name="Atanasova L."/>
            <person name="Karlsson M."/>
            <person name="Huettel B."/>
            <person name="Barry K.W."/>
            <person name="Haridas S."/>
            <person name="Chen C."/>
            <person name="Bauer D."/>
            <person name="Andreopoulos W."/>
            <person name="Pangilinan J."/>
            <person name="LaButti K."/>
            <person name="Riley R."/>
            <person name="Lipzen A."/>
            <person name="Clum A."/>
            <person name="Drula E."/>
            <person name="Henrissat B."/>
            <person name="Kohler A."/>
            <person name="Grigoriev I.V."/>
            <person name="Martin F.M."/>
            <person name="Hacquard S."/>
        </authorList>
    </citation>
    <scope>NUCLEOTIDE SEQUENCE</scope>
    <source>
        <strain evidence="2">MPI-CAGE-CH-0243</strain>
    </source>
</reference>
<keyword evidence="1" id="KW-0472">Membrane</keyword>
<evidence type="ECO:0000256" key="1">
    <source>
        <dbReference type="SAM" id="Phobius"/>
    </source>
</evidence>
<feature type="transmembrane region" description="Helical" evidence="1">
    <location>
        <begin position="38"/>
        <end position="59"/>
    </location>
</feature>
<comment type="caution">
    <text evidence="2">The sequence shown here is derived from an EMBL/GenBank/DDBJ whole genome shotgun (WGS) entry which is preliminary data.</text>
</comment>
<sequence>MFVSFLVGVLLAVGQHLLYRSLHRTTEDDEHKKFRMVLYGRALAYFSRVALGGCVILSFRQRIWRTFREQALSVWSIDQLFLATEDPSLFLNLEIITKAWLVLIMAMVIWIIPIATIIFSPGALTFGDSLERQFVRIKVPTLNFTAESYKDYRVASFGSDGVTKKKSLIFVNTTNPSGATHGHFDYYDQPSADIKRVSLISAYSLRNQSLNRENARLISCGGIFNCTYSISFVGPGYKCEVVAQGPGDDQKLARMGAPFNTSKLAPQGRNVYWADVDIGEYERGQFSNITGSGNVSTSRIPAELGVFKSEPVLWIGYSIDSNVTLPIDSPYNRTWKTRFDPYVFACRHYETNYTVKWNYTGPFFSTDVSYDFLSPIVDTNFTQNDGFILASKPLPVENYIRPATDPPRYKKTAAYHALGERLRYFLQGKMEAVAQKPGPFYTIVQSQIAMTRLVSNSSSMPLDNLSDRVQGFYTDMLLSLLSLPSFLVVSEEETIVHRTRFKSTFLYDPWKLLTCYAPVILLTFIFLVVGIVTIVQDGTTFSVGFSRIMVTTRNSTLDEISRGACLGNDPFPTELMHTRLKFGVLIEGGHEMEYTDIQDVQATGHCAFGVPSELTPVKKGVSYAGLQQPRMTKLAKMKVE</sequence>
<gene>
    <name evidence="2" type="ORF">B0J11DRAFT_425510</name>
</gene>
<dbReference type="AlphaFoldDB" id="A0A9P9IZH8"/>
<feature type="transmembrane region" description="Helical" evidence="1">
    <location>
        <begin position="99"/>
        <end position="119"/>
    </location>
</feature>
<accession>A0A9P9IZH8</accession>
<keyword evidence="1" id="KW-1133">Transmembrane helix</keyword>
<dbReference type="PANTHER" id="PTHR35041:SF3">
    <property type="entry name" value="FORMYLMETHIONINE DEFORMYLASE-LIKE PROTEIN"/>
    <property type="match status" value="1"/>
</dbReference>
<organism evidence="2 3">
    <name type="scientific">Dendryphion nanum</name>
    <dbReference type="NCBI Taxonomy" id="256645"/>
    <lineage>
        <taxon>Eukaryota</taxon>
        <taxon>Fungi</taxon>
        <taxon>Dikarya</taxon>
        <taxon>Ascomycota</taxon>
        <taxon>Pezizomycotina</taxon>
        <taxon>Dothideomycetes</taxon>
        <taxon>Pleosporomycetidae</taxon>
        <taxon>Pleosporales</taxon>
        <taxon>Torulaceae</taxon>
        <taxon>Dendryphion</taxon>
    </lineage>
</organism>
<dbReference type="EMBL" id="JAGMWT010000002">
    <property type="protein sequence ID" value="KAH7136099.1"/>
    <property type="molecule type" value="Genomic_DNA"/>
</dbReference>
<evidence type="ECO:0000313" key="3">
    <source>
        <dbReference type="Proteomes" id="UP000700596"/>
    </source>
</evidence>
<keyword evidence="3" id="KW-1185">Reference proteome</keyword>
<evidence type="ECO:0000313" key="2">
    <source>
        <dbReference type="EMBL" id="KAH7136099.1"/>
    </source>
</evidence>
<proteinExistence type="predicted"/>
<keyword evidence="1" id="KW-0812">Transmembrane</keyword>
<protein>
    <submittedName>
        <fullName evidence="2">Uncharacterized protein</fullName>
    </submittedName>
</protein>